<evidence type="ECO:0000259" key="2">
    <source>
        <dbReference type="Pfam" id="PF01935"/>
    </source>
</evidence>
<dbReference type="InterPro" id="IPR022458">
    <property type="entry name" value="Conjugative_coupling_TraG/TraD"/>
</dbReference>
<proteinExistence type="predicted"/>
<name>A0A1D8IPA4_9GAMM</name>
<dbReference type="InterPro" id="IPR002789">
    <property type="entry name" value="HerA_central"/>
</dbReference>
<evidence type="ECO:0000313" key="5">
    <source>
        <dbReference type="Proteomes" id="UP000095401"/>
    </source>
</evidence>
<dbReference type="CDD" id="cd01127">
    <property type="entry name" value="TrwB_TraG_TraD_VirD4"/>
    <property type="match status" value="2"/>
</dbReference>
<dbReference type="Pfam" id="PF12696">
    <property type="entry name" value="TraG-D_C"/>
    <property type="match status" value="1"/>
</dbReference>
<feature type="transmembrane region" description="Helical" evidence="1">
    <location>
        <begin position="20"/>
        <end position="37"/>
    </location>
</feature>
<dbReference type="Pfam" id="PF01935">
    <property type="entry name" value="DUF87"/>
    <property type="match status" value="1"/>
</dbReference>
<dbReference type="NCBIfam" id="TIGR03743">
    <property type="entry name" value="SXT_TraD"/>
    <property type="match status" value="1"/>
</dbReference>
<accession>A0A1D8IPA4</accession>
<evidence type="ECO:0000259" key="3">
    <source>
        <dbReference type="Pfam" id="PF12696"/>
    </source>
</evidence>
<reference evidence="5" key="1">
    <citation type="submission" date="2016-09" db="EMBL/GenBank/DDBJ databases">
        <title>Acidihalobacter prosperus F5.</title>
        <authorList>
            <person name="Khaleque H.N."/>
            <person name="Ramsay J.P."/>
            <person name="Kaksonen A.H."/>
            <person name="Boxall N.J."/>
            <person name="Watkin E.L.J."/>
        </authorList>
    </citation>
    <scope>NUCLEOTIDE SEQUENCE [LARGE SCALE GENOMIC DNA]</scope>
    <source>
        <strain evidence="5">F5</strain>
    </source>
</reference>
<dbReference type="InterPro" id="IPR051162">
    <property type="entry name" value="T4SS_component"/>
</dbReference>
<dbReference type="RefSeq" id="WP_070078645.1">
    <property type="nucleotide sequence ID" value="NZ_CP017415.1"/>
</dbReference>
<dbReference type="InterPro" id="IPR027417">
    <property type="entry name" value="P-loop_NTPase"/>
</dbReference>
<evidence type="ECO:0000256" key="1">
    <source>
        <dbReference type="SAM" id="Phobius"/>
    </source>
</evidence>
<keyword evidence="1" id="KW-0812">Transmembrane</keyword>
<feature type="domain" description="TraD/TraG TraM recognition site" evidence="3">
    <location>
        <begin position="457"/>
        <end position="584"/>
    </location>
</feature>
<organism evidence="4 5">
    <name type="scientific">Acidihalobacter yilgarnensis</name>
    <dbReference type="NCBI Taxonomy" id="2819280"/>
    <lineage>
        <taxon>Bacteria</taxon>
        <taxon>Pseudomonadati</taxon>
        <taxon>Pseudomonadota</taxon>
        <taxon>Gammaproteobacteria</taxon>
        <taxon>Chromatiales</taxon>
        <taxon>Ectothiorhodospiraceae</taxon>
        <taxon>Acidihalobacter</taxon>
    </lineage>
</organism>
<dbReference type="AlphaFoldDB" id="A0A1D8IPA4"/>
<dbReference type="PANTHER" id="PTHR30121">
    <property type="entry name" value="UNCHARACTERIZED PROTEIN YJGR-RELATED"/>
    <property type="match status" value="1"/>
</dbReference>
<gene>
    <name evidence="4" type="ORF">BI364_10190</name>
</gene>
<dbReference type="Proteomes" id="UP000095401">
    <property type="component" value="Chromosome"/>
</dbReference>
<dbReference type="InterPro" id="IPR032689">
    <property type="entry name" value="TraG-D_C"/>
</dbReference>
<evidence type="ECO:0000313" key="4">
    <source>
        <dbReference type="EMBL" id="AOU98281.1"/>
    </source>
</evidence>
<dbReference type="PANTHER" id="PTHR30121:SF6">
    <property type="entry name" value="SLR6007 PROTEIN"/>
    <property type="match status" value="1"/>
</dbReference>
<dbReference type="EMBL" id="CP017415">
    <property type="protein sequence ID" value="AOU98281.1"/>
    <property type="molecule type" value="Genomic_DNA"/>
</dbReference>
<dbReference type="KEGG" id="aprs:BI364_10190"/>
<dbReference type="Gene3D" id="3.40.50.300">
    <property type="entry name" value="P-loop containing nucleotide triphosphate hydrolases"/>
    <property type="match status" value="2"/>
</dbReference>
<protein>
    <submittedName>
        <fullName evidence="4">Uncharacterized protein</fullName>
    </submittedName>
</protein>
<sequence length="609" mass="67408">MNNDTLSYEPPFRAPYEYKAAVGWVVSGLGTLGMTVATRLPATLGLSIACGSFGMAGYRYWKGRPFEIARNRLKQIDSLWFMPRSRANQWYAWARAQHSTWLGEGFEITPTTAEKIRFVAARGLGETLNLKQRDGRESAGWVQQIEAPKPVLLNDRMMDGHVLIVGSTGKGKTRLFDHFLTQAILRGEPVIAFDPKGDHDLEDLMRDTYARLGVPEKFAAFRASRPETSVRLDPLANWSRSTEVASRVTALVEADGTFKAFVWRVLNNLVQGELLAGRKPNLMSLRRLVEMGSAGLVLEVLKSWCAQYAQPEEYMGYVNNAKTKTGMEVQGYIEFYERVLSRRQGKGSGHSPEIDGLIQDFNHDKEHFSKMVVSLTPILTMLTTPPLDDLLSPVVTPGDTREITTIDKIVKQGRGLYVSLSSMSDPIIGAAIGSILLADTTALAGERYDSGDIGPTVNLLADEVAEISNEQLTQLLNKGRSAKFRTLIATQTLADLVVRLGGEPEALQQIGNLNNVIILGLQDPKTAEMLAKALPRYQARSVKRSFSQSIQPTPGDAWGGGYSEGLEQQEVDLVTPDLLMRLPPLHYIARFSDGRIVKARFPIVGEDRR</sequence>
<feature type="domain" description="Helicase HerA central" evidence="2">
    <location>
        <begin position="152"/>
        <end position="211"/>
    </location>
</feature>
<keyword evidence="1" id="KW-1133">Transmembrane helix</keyword>
<dbReference type="SUPFAM" id="SSF52540">
    <property type="entry name" value="P-loop containing nucleoside triphosphate hydrolases"/>
    <property type="match status" value="1"/>
</dbReference>
<keyword evidence="5" id="KW-1185">Reference proteome</keyword>
<keyword evidence="1" id="KW-0472">Membrane</keyword>